<dbReference type="Proteomes" id="UP001575105">
    <property type="component" value="Unassembled WGS sequence"/>
</dbReference>
<keyword evidence="3" id="KW-1185">Reference proteome</keyword>
<comment type="caution">
    <text evidence="2">The sequence shown here is derived from an EMBL/GenBank/DDBJ whole genome shotgun (WGS) entry which is preliminary data.</text>
</comment>
<dbReference type="Gene3D" id="3.20.20.80">
    <property type="entry name" value="Glycosidases"/>
    <property type="match status" value="1"/>
</dbReference>
<name>A0ABV4U342_9BACT</name>
<reference evidence="2 3" key="1">
    <citation type="submission" date="2024-08" db="EMBL/GenBank/DDBJ databases">
        <title>Whole-genome sequencing of halo(alkali)philic microorganisms from hypersaline lakes.</title>
        <authorList>
            <person name="Sorokin D.Y."/>
            <person name="Merkel A.Y."/>
            <person name="Messina E."/>
            <person name="Yakimov M."/>
        </authorList>
    </citation>
    <scope>NUCLEOTIDE SEQUENCE [LARGE SCALE GENOMIC DNA]</scope>
    <source>
        <strain evidence="2 3">AB-hyl4</strain>
    </source>
</reference>
<gene>
    <name evidence="2" type="ORF">ACERK3_06525</name>
</gene>
<dbReference type="EMBL" id="JBGUBD010000003">
    <property type="protein sequence ID" value="MFA9477951.1"/>
    <property type="molecule type" value="Genomic_DNA"/>
</dbReference>
<dbReference type="SUPFAM" id="SSF51445">
    <property type="entry name" value="(Trans)glycosidases"/>
    <property type="match status" value="1"/>
</dbReference>
<dbReference type="Gene3D" id="2.60.120.260">
    <property type="entry name" value="Galactose-binding domain-like"/>
    <property type="match status" value="1"/>
</dbReference>
<sequence length="735" mass="83448">MLKLNGMGMTAVAVVALLVVTASHPRVAAADERNRDGMDQGVEALVELNYYVHEDVANVVFDLGHEPRPARVRVRAAVADAGVEVEEALAESGPTVLELPLADLPEGESRVALSVLVGNRAVWEGEDRLVKLPPPNGDVRITQIDRYRRIMLVDGEPLFPMGVFGVYPEYLQDIADAGFNMTLRWKGKTTANRWDLDQPWDSDYNRYSAVRDYLDAIHDAGLFAVETPTKLAPGQLYHRYRDMEWPEKYPVHNEQITPGVVRNARDHPAVIGYYSYDEPDNFWQDNPEHPHHLMMQEGVEEWYQIVKALDPYHAVMVLFAVGLSKNAHWDAWEVPMRDFYIYRRQHMSRVYDVARSDVKVSWEKNEPFVYTPLFEKSSGRPIPLSPEEQRAQTYLSLAADVKGLFYWDWPAAYGPNWEMLKQMAGEVEALSPILLERSPAQDVRYERPDTEKSVKVLVKNHDGRSYLLVVSAEPAPVEVEYRLPSRFHGEAMAWFDDDQVSLSQGVFREQLEPFARRVYELPGGEWEAGEALSLAIEVGEVEEKLDPIFEPTVENLIANSRFDYDYARLPGWPAAWHTIDSLMESGSAGTEDGRWAPVTETAVHGERSMRLIKDAPGMAGSTEAFNLLVTPAIHQSVRYPEGGTYTLSVWLRADHPARVWVMHGWAHKQIENVGNDWQRYEVTFEQGSEGGSFIRIMLMSEGTLWIDGVQLEKGDQASEYKYLEPTGYEHVGPEE</sequence>
<feature type="signal peptide" evidence="1">
    <location>
        <begin position="1"/>
        <end position="28"/>
    </location>
</feature>
<organism evidence="2 3">
    <name type="scientific">Natronomicrosphaera hydrolytica</name>
    <dbReference type="NCBI Taxonomy" id="3242702"/>
    <lineage>
        <taxon>Bacteria</taxon>
        <taxon>Pseudomonadati</taxon>
        <taxon>Planctomycetota</taxon>
        <taxon>Phycisphaerae</taxon>
        <taxon>Phycisphaerales</taxon>
        <taxon>Phycisphaeraceae</taxon>
        <taxon>Natronomicrosphaera</taxon>
    </lineage>
</organism>
<protein>
    <submittedName>
        <fullName evidence="2">Uncharacterized protein</fullName>
    </submittedName>
</protein>
<accession>A0ABV4U342</accession>
<proteinExistence type="predicted"/>
<dbReference type="InterPro" id="IPR008979">
    <property type="entry name" value="Galactose-bd-like_sf"/>
</dbReference>
<dbReference type="RefSeq" id="WP_425344875.1">
    <property type="nucleotide sequence ID" value="NZ_JBGUBD010000003.1"/>
</dbReference>
<evidence type="ECO:0000313" key="2">
    <source>
        <dbReference type="EMBL" id="MFA9477951.1"/>
    </source>
</evidence>
<evidence type="ECO:0000313" key="3">
    <source>
        <dbReference type="Proteomes" id="UP001575105"/>
    </source>
</evidence>
<feature type="chain" id="PRO_5045454659" evidence="1">
    <location>
        <begin position="29"/>
        <end position="735"/>
    </location>
</feature>
<keyword evidence="1" id="KW-0732">Signal</keyword>
<dbReference type="InterPro" id="IPR017853">
    <property type="entry name" value="GH"/>
</dbReference>
<evidence type="ECO:0000256" key="1">
    <source>
        <dbReference type="SAM" id="SignalP"/>
    </source>
</evidence>
<dbReference type="SUPFAM" id="SSF49785">
    <property type="entry name" value="Galactose-binding domain-like"/>
    <property type="match status" value="1"/>
</dbReference>